<keyword evidence="5" id="KW-0464">Manganese</keyword>
<reference evidence="6 7" key="1">
    <citation type="submission" date="2019-03" db="EMBL/GenBank/DDBJ databases">
        <title>Arthrobacter sp. nov., an bacterium isolated from biocrust in Mu Us Desert.</title>
        <authorList>
            <person name="Lixiong L."/>
        </authorList>
    </citation>
    <scope>NUCLEOTIDE SEQUENCE [LARGE SCALE GENOMIC DNA]</scope>
    <source>
        <strain evidence="6 7">SLN-3</strain>
    </source>
</reference>
<keyword evidence="3 5" id="KW-0686">Riboflavin biosynthesis</keyword>
<protein>
    <recommendedName>
        <fullName evidence="5">3,4-dihydroxy-2-butanone 4-phosphate synthase</fullName>
        <shortName evidence="5">DHBP synthase</shortName>
        <ecNumber evidence="5">4.1.99.12</ecNumber>
    </recommendedName>
</protein>
<dbReference type="NCBIfam" id="TIGR00506">
    <property type="entry name" value="ribB"/>
    <property type="match status" value="1"/>
</dbReference>
<dbReference type="Proteomes" id="UP000295411">
    <property type="component" value="Unassembled WGS sequence"/>
</dbReference>
<dbReference type="InterPro" id="IPR000422">
    <property type="entry name" value="DHBP_synthase_RibB"/>
</dbReference>
<dbReference type="OrthoDB" id="9793111at2"/>
<dbReference type="Pfam" id="PF00926">
    <property type="entry name" value="DHBP_synthase"/>
    <property type="match status" value="1"/>
</dbReference>
<dbReference type="PANTHER" id="PTHR21327">
    <property type="entry name" value="GTP CYCLOHYDROLASE II-RELATED"/>
    <property type="match status" value="1"/>
</dbReference>
<comment type="cofactor">
    <cofactor evidence="5">
        <name>Mg(2+)</name>
        <dbReference type="ChEBI" id="CHEBI:18420"/>
    </cofactor>
    <cofactor evidence="5">
        <name>Mn(2+)</name>
        <dbReference type="ChEBI" id="CHEBI:29035"/>
    </cofactor>
    <text evidence="5">Binds 2 divalent metal cations per subunit. Magnesium or manganese.</text>
</comment>
<organism evidence="6 7">
    <name type="scientific">Arthrobacter crusticola</name>
    <dbReference type="NCBI Taxonomy" id="2547960"/>
    <lineage>
        <taxon>Bacteria</taxon>
        <taxon>Bacillati</taxon>
        <taxon>Actinomycetota</taxon>
        <taxon>Actinomycetes</taxon>
        <taxon>Micrococcales</taxon>
        <taxon>Micrococcaceae</taxon>
        <taxon>Arthrobacter</taxon>
    </lineage>
</organism>
<comment type="caution">
    <text evidence="6">The sequence shown here is derived from an EMBL/GenBank/DDBJ whole genome shotgun (WGS) entry which is preliminary data.</text>
</comment>
<evidence type="ECO:0000256" key="4">
    <source>
        <dbReference type="ARBA" id="ARBA00022723"/>
    </source>
</evidence>
<dbReference type="SUPFAM" id="SSF55821">
    <property type="entry name" value="YrdC/RibB"/>
    <property type="match status" value="1"/>
</dbReference>
<keyword evidence="7" id="KW-1185">Reference proteome</keyword>
<evidence type="ECO:0000256" key="2">
    <source>
        <dbReference type="ARBA" id="ARBA00004904"/>
    </source>
</evidence>
<comment type="function">
    <text evidence="1 5">Catalyzes the conversion of D-ribulose 5-phosphate to formate and 3,4-dihydroxy-2-butanone 4-phosphate.</text>
</comment>
<keyword evidence="4 5" id="KW-0479">Metal-binding</keyword>
<evidence type="ECO:0000256" key="1">
    <source>
        <dbReference type="ARBA" id="ARBA00002284"/>
    </source>
</evidence>
<dbReference type="GO" id="GO:0005829">
    <property type="term" value="C:cytosol"/>
    <property type="evidence" value="ECO:0007669"/>
    <property type="project" value="TreeGrafter"/>
</dbReference>
<dbReference type="AlphaFoldDB" id="A0A4R5U3G5"/>
<accession>A0A4R5U3G5</accession>
<dbReference type="EMBL" id="SMTK01000001">
    <property type="protein sequence ID" value="TDK28241.1"/>
    <property type="molecule type" value="Genomic_DNA"/>
</dbReference>
<evidence type="ECO:0000256" key="5">
    <source>
        <dbReference type="RuleBase" id="RU003843"/>
    </source>
</evidence>
<dbReference type="EC" id="4.1.99.12" evidence="5"/>
<name>A0A4R5U3G5_9MICC</name>
<dbReference type="UniPathway" id="UPA00275">
    <property type="reaction ID" value="UER00399"/>
</dbReference>
<dbReference type="InterPro" id="IPR017945">
    <property type="entry name" value="DHBP_synth_RibB-like_a/b_dom"/>
</dbReference>
<keyword evidence="5" id="KW-0460">Magnesium</keyword>
<proteinExistence type="inferred from homology"/>
<evidence type="ECO:0000256" key="3">
    <source>
        <dbReference type="ARBA" id="ARBA00022619"/>
    </source>
</evidence>
<gene>
    <name evidence="6" type="primary">ribB</name>
    <name evidence="6" type="ORF">E2F48_03955</name>
</gene>
<evidence type="ECO:0000313" key="6">
    <source>
        <dbReference type="EMBL" id="TDK28241.1"/>
    </source>
</evidence>
<dbReference type="GO" id="GO:0046872">
    <property type="term" value="F:metal ion binding"/>
    <property type="evidence" value="ECO:0007669"/>
    <property type="project" value="UniProtKB-KW"/>
</dbReference>
<dbReference type="GO" id="GO:0008686">
    <property type="term" value="F:3,4-dihydroxy-2-butanone-4-phosphate synthase activity"/>
    <property type="evidence" value="ECO:0007669"/>
    <property type="project" value="UniProtKB-EC"/>
</dbReference>
<dbReference type="GO" id="GO:0009231">
    <property type="term" value="P:riboflavin biosynthetic process"/>
    <property type="evidence" value="ECO:0007669"/>
    <property type="project" value="UniProtKB-UniPathway"/>
</dbReference>
<comment type="pathway">
    <text evidence="2 5">Cofactor biosynthesis; riboflavin biosynthesis; 2-hydroxy-3-oxobutyl phosphate from D-ribulose 5-phosphate: step 1/1.</text>
</comment>
<evidence type="ECO:0000313" key="7">
    <source>
        <dbReference type="Proteomes" id="UP000295411"/>
    </source>
</evidence>
<dbReference type="Gene3D" id="3.90.870.10">
    <property type="entry name" value="DHBP synthase"/>
    <property type="match status" value="1"/>
</dbReference>
<comment type="similarity">
    <text evidence="5">Belongs to the DHBP synthase family.</text>
</comment>
<dbReference type="PANTHER" id="PTHR21327:SF18">
    <property type="entry name" value="3,4-DIHYDROXY-2-BUTANONE 4-PHOSPHATE SYNTHASE"/>
    <property type="match status" value="1"/>
</dbReference>
<keyword evidence="5 6" id="KW-0456">Lyase</keyword>
<sequence>MSLADIGAAVEALKAGLPVIAVDDEDRENEGDIIMAAEHATPEWLAWIIRVSSGFVCAPMSNERADALSLPLMTEDNKDSLRTAYTITVDAAGQASTGISATDRARTLRVLADAASGPADLIRPGHILPLRAVEGGVRQRPGHTEAAVDLLKLAGLTPVGVIAEVVADDGEMMRLPELLELGREKGLPVISIAQLVEALS</sequence>
<comment type="catalytic activity">
    <reaction evidence="5">
        <text>D-ribulose 5-phosphate = (2S)-2-hydroxy-3-oxobutyl phosphate + formate + H(+)</text>
        <dbReference type="Rhea" id="RHEA:18457"/>
        <dbReference type="ChEBI" id="CHEBI:15378"/>
        <dbReference type="ChEBI" id="CHEBI:15740"/>
        <dbReference type="ChEBI" id="CHEBI:58121"/>
        <dbReference type="ChEBI" id="CHEBI:58830"/>
        <dbReference type="EC" id="4.1.99.12"/>
    </reaction>
</comment>
<comment type="subunit">
    <text evidence="5">Homodimer.</text>
</comment>